<proteinExistence type="predicted"/>
<gene>
    <name evidence="2" type="primary">ORF103167</name>
    <name evidence="1" type="synonym">ORF103165</name>
    <name evidence="3" type="synonym">ORF103169</name>
</gene>
<sequence length="56" mass="6435">MHKTVNEPTLCLSKLYLSQLKNPETSTVVLELDKIIEVSNGVLFFILKLYLSQLRL</sequence>
<evidence type="ECO:0000313" key="1">
    <source>
        <dbReference type="EMBL" id="CEK77131.1"/>
    </source>
</evidence>
<evidence type="ECO:0000313" key="2">
    <source>
        <dbReference type="EMBL" id="CEK77132.1"/>
    </source>
</evidence>
<dbReference type="EMBL" id="HACG01030268">
    <property type="protein sequence ID" value="CEK77133.1"/>
    <property type="molecule type" value="Transcribed_RNA"/>
</dbReference>
<evidence type="ECO:0000313" key="3">
    <source>
        <dbReference type="EMBL" id="CEK77133.1"/>
    </source>
</evidence>
<dbReference type="EMBL" id="HACG01030267">
    <property type="protein sequence ID" value="CEK77132.1"/>
    <property type="molecule type" value="Transcribed_RNA"/>
</dbReference>
<dbReference type="EMBL" id="HACG01030266">
    <property type="protein sequence ID" value="CEK77131.1"/>
    <property type="molecule type" value="Transcribed_RNA"/>
</dbReference>
<protein>
    <submittedName>
        <fullName evidence="2">Uncharacterized protein</fullName>
    </submittedName>
</protein>
<name>A0A0B7A8X6_9EUPU</name>
<organism evidence="2">
    <name type="scientific">Arion vulgaris</name>
    <dbReference type="NCBI Taxonomy" id="1028688"/>
    <lineage>
        <taxon>Eukaryota</taxon>
        <taxon>Metazoa</taxon>
        <taxon>Spiralia</taxon>
        <taxon>Lophotrochozoa</taxon>
        <taxon>Mollusca</taxon>
        <taxon>Gastropoda</taxon>
        <taxon>Heterobranchia</taxon>
        <taxon>Euthyneura</taxon>
        <taxon>Panpulmonata</taxon>
        <taxon>Eupulmonata</taxon>
        <taxon>Stylommatophora</taxon>
        <taxon>Helicina</taxon>
        <taxon>Arionoidea</taxon>
        <taxon>Arionidae</taxon>
        <taxon>Arion</taxon>
    </lineage>
</organism>
<dbReference type="AlphaFoldDB" id="A0A0B7A8X6"/>
<reference evidence="2" key="1">
    <citation type="submission" date="2014-12" db="EMBL/GenBank/DDBJ databases">
        <title>Insight into the proteome of Arion vulgaris.</title>
        <authorList>
            <person name="Aradska J."/>
            <person name="Bulat T."/>
            <person name="Smidak R."/>
            <person name="Sarate P."/>
            <person name="Gangsoo J."/>
            <person name="Sialana F."/>
            <person name="Bilban M."/>
            <person name="Lubec G."/>
        </authorList>
    </citation>
    <scope>NUCLEOTIDE SEQUENCE</scope>
    <source>
        <tissue evidence="2">Skin</tissue>
    </source>
</reference>
<accession>A0A0B7A8X6</accession>